<dbReference type="GO" id="GO:0016787">
    <property type="term" value="F:hydrolase activity"/>
    <property type="evidence" value="ECO:0007669"/>
    <property type="project" value="UniProtKB-KW"/>
</dbReference>
<sequence length="136" mass="15452">MPRMNERYRTVAVDAVVVKQGKVLLMRRNRYPWNGCWVVPGGRVEKRETVEQAVVRESREETGLRVKIKSFIGVFSSPKRDPRGTVAVAFLCAPVGGKLTLCKEEASEIKWFPLKKLPAKMGFDHREIVQAALTRL</sequence>
<evidence type="ECO:0000313" key="3">
    <source>
        <dbReference type="EMBL" id="HIH15988.1"/>
    </source>
</evidence>
<protein>
    <submittedName>
        <fullName evidence="3">NUDIX hydrolase</fullName>
    </submittedName>
</protein>
<dbReference type="SUPFAM" id="SSF55811">
    <property type="entry name" value="Nudix"/>
    <property type="match status" value="1"/>
</dbReference>
<dbReference type="PANTHER" id="PTHR43736">
    <property type="entry name" value="ADP-RIBOSE PYROPHOSPHATASE"/>
    <property type="match status" value="1"/>
</dbReference>
<evidence type="ECO:0000259" key="2">
    <source>
        <dbReference type="PROSITE" id="PS51462"/>
    </source>
</evidence>
<keyword evidence="1 3" id="KW-0378">Hydrolase</keyword>
<feature type="domain" description="Nudix hydrolase" evidence="2">
    <location>
        <begin position="8"/>
        <end position="136"/>
    </location>
</feature>
<comment type="caution">
    <text evidence="3">The sequence shown here is derived from an EMBL/GenBank/DDBJ whole genome shotgun (WGS) entry which is preliminary data.</text>
</comment>
<dbReference type="Pfam" id="PF00293">
    <property type="entry name" value="NUDIX"/>
    <property type="match status" value="1"/>
</dbReference>
<dbReference type="InterPro" id="IPR020476">
    <property type="entry name" value="Nudix_hydrolase"/>
</dbReference>
<dbReference type="InterPro" id="IPR020084">
    <property type="entry name" value="NUDIX_hydrolase_CS"/>
</dbReference>
<dbReference type="EMBL" id="JAGVWE010000002">
    <property type="protein sequence ID" value="MBS3062498.1"/>
    <property type="molecule type" value="Genomic_DNA"/>
</dbReference>
<dbReference type="Proteomes" id="UP000678237">
    <property type="component" value="Unassembled WGS sequence"/>
</dbReference>
<dbReference type="PROSITE" id="PS51462">
    <property type="entry name" value="NUDIX"/>
    <property type="match status" value="1"/>
</dbReference>
<accession>A0A7J4JE49</accession>
<name>A0A7J4JE49_9ARCH</name>
<dbReference type="EMBL" id="DUGH01000025">
    <property type="protein sequence ID" value="HIH15988.1"/>
    <property type="molecule type" value="Genomic_DNA"/>
</dbReference>
<dbReference type="Gene3D" id="3.90.79.10">
    <property type="entry name" value="Nucleoside Triphosphate Pyrophosphohydrolase"/>
    <property type="match status" value="1"/>
</dbReference>
<reference evidence="3" key="1">
    <citation type="journal article" date="2020" name="bioRxiv">
        <title>A rank-normalized archaeal taxonomy based on genome phylogeny resolves widespread incomplete and uneven classifications.</title>
        <authorList>
            <person name="Rinke C."/>
            <person name="Chuvochina M."/>
            <person name="Mussig A.J."/>
            <person name="Chaumeil P.-A."/>
            <person name="Waite D.W."/>
            <person name="Whitman W.B."/>
            <person name="Parks D.H."/>
            <person name="Hugenholtz P."/>
        </authorList>
    </citation>
    <scope>NUCLEOTIDE SEQUENCE</scope>
    <source>
        <strain evidence="3">UBA10219</strain>
    </source>
</reference>
<evidence type="ECO:0000313" key="5">
    <source>
        <dbReference type="Proteomes" id="UP000564964"/>
    </source>
</evidence>
<dbReference type="CDD" id="cd18873">
    <property type="entry name" value="NUDIX_NadM_like"/>
    <property type="match status" value="1"/>
</dbReference>
<dbReference type="AlphaFoldDB" id="A0A7J4JE49"/>
<gene>
    <name evidence="3" type="ORF">HA252_01130</name>
    <name evidence="4" type="ORF">J4203_01370</name>
</gene>
<dbReference type="Proteomes" id="UP000564964">
    <property type="component" value="Unassembled WGS sequence"/>
</dbReference>
<dbReference type="PANTHER" id="PTHR43736:SF1">
    <property type="entry name" value="DIHYDRONEOPTERIN TRIPHOSPHATE DIPHOSPHATASE"/>
    <property type="match status" value="1"/>
</dbReference>
<dbReference type="PRINTS" id="PR00502">
    <property type="entry name" value="NUDIXFAMILY"/>
</dbReference>
<dbReference type="PROSITE" id="PS00893">
    <property type="entry name" value="NUDIX_BOX"/>
    <property type="match status" value="1"/>
</dbReference>
<evidence type="ECO:0000256" key="1">
    <source>
        <dbReference type="ARBA" id="ARBA00022801"/>
    </source>
</evidence>
<organism evidence="3 5">
    <name type="scientific">Candidatus Iainarchaeum sp</name>
    <dbReference type="NCBI Taxonomy" id="3101447"/>
    <lineage>
        <taxon>Archaea</taxon>
        <taxon>Candidatus Iainarchaeota</taxon>
        <taxon>Candidatus Iainarchaeia</taxon>
        <taxon>Candidatus Iainarchaeales</taxon>
        <taxon>Candidatus Iainarchaeaceae</taxon>
        <taxon>Candidatus Iainarchaeum</taxon>
    </lineage>
</organism>
<reference evidence="4" key="2">
    <citation type="submission" date="2021-03" db="EMBL/GenBank/DDBJ databases">
        <authorList>
            <person name="Jaffe A."/>
        </authorList>
    </citation>
    <scope>NUCLEOTIDE SEQUENCE</scope>
    <source>
        <strain evidence="4">RIFCSPLOWO2_01_FULL_58_19</strain>
    </source>
</reference>
<proteinExistence type="predicted"/>
<reference evidence="4" key="3">
    <citation type="submission" date="2021-05" db="EMBL/GenBank/DDBJ databases">
        <title>Protein family content uncovers lineage relationships and bacterial pathway maintenance mechanisms in DPANN archaea.</title>
        <authorList>
            <person name="Castelle C.J."/>
            <person name="Meheust R."/>
            <person name="Jaffe A.L."/>
            <person name="Seitz K."/>
            <person name="Gong X."/>
            <person name="Baker B.J."/>
            <person name="Banfield J.F."/>
        </authorList>
    </citation>
    <scope>NUCLEOTIDE SEQUENCE</scope>
    <source>
        <strain evidence="4">RIFCSPLOWO2_01_FULL_58_19</strain>
    </source>
</reference>
<dbReference type="InterPro" id="IPR015797">
    <property type="entry name" value="NUDIX_hydrolase-like_dom_sf"/>
</dbReference>
<evidence type="ECO:0000313" key="4">
    <source>
        <dbReference type="EMBL" id="MBS3062498.1"/>
    </source>
</evidence>
<dbReference type="InterPro" id="IPR000086">
    <property type="entry name" value="NUDIX_hydrolase_dom"/>
</dbReference>